<dbReference type="Proteomes" id="UP001069802">
    <property type="component" value="Unassembled WGS sequence"/>
</dbReference>
<evidence type="ECO:0000313" key="1">
    <source>
        <dbReference type="EMBL" id="MCZ4283088.1"/>
    </source>
</evidence>
<evidence type="ECO:0000313" key="2">
    <source>
        <dbReference type="Proteomes" id="UP001069802"/>
    </source>
</evidence>
<dbReference type="EMBL" id="JAPWGY010000017">
    <property type="protein sequence ID" value="MCZ4283088.1"/>
    <property type="molecule type" value="Genomic_DNA"/>
</dbReference>
<protein>
    <recommendedName>
        <fullName evidence="3">Lysozyme inhibitor LprI N-terminal domain-containing protein</fullName>
    </recommendedName>
</protein>
<evidence type="ECO:0008006" key="3">
    <source>
        <dbReference type="Google" id="ProtNLM"/>
    </source>
</evidence>
<reference evidence="1" key="1">
    <citation type="submission" date="2022-12" db="EMBL/GenBank/DDBJ databases">
        <title>Bacterial isolates from different developmental stages of Nematostella vectensis.</title>
        <authorList>
            <person name="Fraune S."/>
        </authorList>
    </citation>
    <scope>NUCLEOTIDE SEQUENCE</scope>
    <source>
        <strain evidence="1">G21630-S1</strain>
    </source>
</reference>
<name>A0ABT4LPM8_9PROT</name>
<comment type="caution">
    <text evidence="1">The sequence shown here is derived from an EMBL/GenBank/DDBJ whole genome shotgun (WGS) entry which is preliminary data.</text>
</comment>
<accession>A0ABT4LPM8</accession>
<keyword evidence="2" id="KW-1185">Reference proteome</keyword>
<dbReference type="RefSeq" id="WP_269425210.1">
    <property type="nucleotide sequence ID" value="NZ_JAPWGY010000017.1"/>
</dbReference>
<organism evidence="1 2">
    <name type="scientific">Kiloniella laminariae</name>
    <dbReference type="NCBI Taxonomy" id="454162"/>
    <lineage>
        <taxon>Bacteria</taxon>
        <taxon>Pseudomonadati</taxon>
        <taxon>Pseudomonadota</taxon>
        <taxon>Alphaproteobacteria</taxon>
        <taxon>Rhodospirillales</taxon>
        <taxon>Kiloniellaceae</taxon>
        <taxon>Kiloniella</taxon>
    </lineage>
</organism>
<sequence>MKKIIQIAFGLCFIAIEAQAISFSSKPYIDPVQLKNDQLFTKRKLAECGRGVDLVCFKRVRQQWRDEGRSRGSNEYCDIHLVPETSESLKKIYRELSNIKGGDGIDRKPGEVTQADIDNEKWCIGRILEERGDD</sequence>
<gene>
    <name evidence="1" type="ORF">O4H49_20050</name>
</gene>
<proteinExistence type="predicted"/>